<feature type="coiled-coil region" evidence="1">
    <location>
        <begin position="1329"/>
        <end position="1370"/>
    </location>
</feature>
<accession>A0A3N4M902</accession>
<comment type="caution">
    <text evidence="3">The sequence shown here is derived from an EMBL/GenBank/DDBJ whole genome shotgun (WGS) entry which is preliminary data.</text>
</comment>
<keyword evidence="4" id="KW-1185">Reference proteome</keyword>
<keyword evidence="1" id="KW-0175">Coiled coil</keyword>
<sequence length="1370" mass="141819">MLCAGQSYSQHVYQIRADSVRIYNVCDTAELIIENRTRGVAGYLYNKGNGRTEFRRIRLETVGNNQIAITGQDTLNLSSLSGIGGVDTIYRSGDNILYVKKGVTYTINAPIVQPGSFVQNQFTSAQAGNLWLTGIVRGNNRLDVPKDGSNAFAVATTPHLLLQNAAGSRGAGLQLNGDANPGLATWLHNGTTWMKRLELLSNGDIINIGSAANLSFKSGTTIDFSRNGANYIAASDVAGYLNFITGGAATEELNAALTLGANKDATFRGQVSLTNIPAQSTTASNYLTSNGGVVSSRTPAQLLADIAAASSARSIIAGTGLTGGGNLTADRTISANFGTAAGTIAQGNDSRILNGQTAFGWGNHASAGYLTTATGDARYPLLTGSYANPSWLTSLAWGKITGAPASFPTSSNLSTVLTNGNTAVNNITLGAAGNTNAYTYRVLRNIGSAERDGFLSVSGNSAVGYGVMIANNTGATSRALYVPDAGNSAYFSPNGSINMYEMWHSSNHPAGIANNSALTGASVYSNIVTNSAGHLSALTTRTLAPSDIGAVRSTAPANTTWNAFNGTTTAAFNESNTNAPTGVAYFGLNIPSLDATFGAQLAFRSGTGYFRTLEAGAYGSWMQLADRAWVSGNFVPTSGSGNYIQNQNVSAQAATFRLNGAAVMQKDGLATLLPSFLLYNAAGTRGANFQLNGEATPGFDTWLHNGTSWIKRGSWNATGGHLTIYGDAGEALNLTRLVNSVSGATGGLRFNALNSSSAEVSYAQIWGIIAGNTAGSETGHLGFNTRNAGVVGEKMRLTNTGNLLIGTATDDGSNKLQVQGGIKALNGNIISTNGTVNGTLTHSATEVILGAVSNHDVVVRTNNINRVRINTAGTFEIANIPAQATAGTLFLTSNAGVVNSRTAAQVLTDLGAAPLTGSGNYLRNQFSAVQTADAWITGSLRADTRLLSPELLGVGAGGASVIGNSTTGALQLIGGATGATSGRGAQINLYAGGHTTGLGAMTFFTGSGSGGTIQPERMRITPSGAVGIGTANPLFDLHVQSATANGIAIQNTIAMATTSGAFMRMYNSGVPSAVDHRLGGLLWGANTTGSTYAVGAQVQAAAEGAWTSGTSHPTYISFQTVSTGIALSEKLRLNSTGMIVTGSARINNGGINVPTGGLTLGSTANTTAYNLDIIRNISSVNYTARLNIGAAGQAVLTASNGTAASDKSIYLNFSGDPAYSPNGGTTQHTLWHAGNQPVATTGTANTLAKRDASGAVYATGFYQSSMAALKDNIEDFTAPALPLINGLAIKQFTYKADRGNNIHFGIIADNSDWHFSTKDHDRFDTNSSLAITIKAMQELSQENERLKEQAKSMEERLSKLEKLVEQLSDK</sequence>
<evidence type="ECO:0000259" key="2">
    <source>
        <dbReference type="PROSITE" id="PS51688"/>
    </source>
</evidence>
<dbReference type="EMBL" id="RMBX01000019">
    <property type="protein sequence ID" value="RPD38056.1"/>
    <property type="molecule type" value="Genomic_DNA"/>
</dbReference>
<organism evidence="3 4">
    <name type="scientific">Chitinophaga barathri</name>
    <dbReference type="NCBI Taxonomy" id="1647451"/>
    <lineage>
        <taxon>Bacteria</taxon>
        <taxon>Pseudomonadati</taxon>
        <taxon>Bacteroidota</taxon>
        <taxon>Chitinophagia</taxon>
        <taxon>Chitinophagales</taxon>
        <taxon>Chitinophagaceae</taxon>
        <taxon>Chitinophaga</taxon>
    </lineage>
</organism>
<protein>
    <submittedName>
        <fullName evidence="3">Tail fiber domain-containing protein</fullName>
    </submittedName>
</protein>
<dbReference type="InterPro" id="IPR030392">
    <property type="entry name" value="S74_ICA"/>
</dbReference>
<reference evidence="4" key="1">
    <citation type="submission" date="2018-11" db="EMBL/GenBank/DDBJ databases">
        <title>Chitinophaga lutea sp.nov., isolate from arsenic contaminated soil.</title>
        <authorList>
            <person name="Zong Y."/>
        </authorList>
    </citation>
    <scope>NUCLEOTIDE SEQUENCE [LARGE SCALE GENOMIC DNA]</scope>
    <source>
        <strain evidence="4">YLT18</strain>
    </source>
</reference>
<evidence type="ECO:0000313" key="4">
    <source>
        <dbReference type="Proteomes" id="UP000279089"/>
    </source>
</evidence>
<feature type="domain" description="Peptidase S74" evidence="2">
    <location>
        <begin position="1265"/>
        <end position="1364"/>
    </location>
</feature>
<gene>
    <name evidence="3" type="ORF">EG028_26960</name>
</gene>
<dbReference type="Proteomes" id="UP000279089">
    <property type="component" value="Unassembled WGS sequence"/>
</dbReference>
<evidence type="ECO:0000313" key="3">
    <source>
        <dbReference type="EMBL" id="RPD38056.1"/>
    </source>
</evidence>
<evidence type="ECO:0000256" key="1">
    <source>
        <dbReference type="SAM" id="Coils"/>
    </source>
</evidence>
<dbReference type="PROSITE" id="PS51688">
    <property type="entry name" value="ICA"/>
    <property type="match status" value="1"/>
</dbReference>
<dbReference type="Pfam" id="PF13884">
    <property type="entry name" value="Peptidase_S74"/>
    <property type="match status" value="1"/>
</dbReference>
<name>A0A3N4M902_9BACT</name>
<proteinExistence type="predicted"/>